<keyword evidence="1" id="KW-0812">Transmembrane</keyword>
<evidence type="ECO:0000313" key="3">
    <source>
        <dbReference type="Proteomes" id="UP001497602"/>
    </source>
</evidence>
<keyword evidence="1" id="KW-1133">Transmembrane helix</keyword>
<comment type="caution">
    <text evidence="2">The sequence shown here is derived from an EMBL/GenBank/DDBJ whole genome shotgun (WGS) entry which is preliminary data.</text>
</comment>
<keyword evidence="3" id="KW-1185">Reference proteome</keyword>
<evidence type="ECO:0000256" key="1">
    <source>
        <dbReference type="SAM" id="Phobius"/>
    </source>
</evidence>
<keyword evidence="1" id="KW-0472">Membrane</keyword>
<reference evidence="2 3" key="1">
    <citation type="submission" date="2024-05" db="EMBL/GenBank/DDBJ databases">
        <authorList>
            <person name="Duchaud E."/>
        </authorList>
    </citation>
    <scope>NUCLEOTIDE SEQUENCE [LARGE SCALE GENOMIC DNA]</scope>
    <source>
        <strain evidence="2">Ena-SAMPLE-TAB-13-05-2024-13:56:06:370-140305</strain>
    </source>
</reference>
<sequence length="46" mass="5514">MRKIKNGYLITLLFLITNYNFYIEEVVLCLNVYFDLKYNTGLGLLY</sequence>
<dbReference type="EMBL" id="CAXJRC010000005">
    <property type="protein sequence ID" value="CAL2105298.1"/>
    <property type="molecule type" value="Genomic_DNA"/>
</dbReference>
<dbReference type="Proteomes" id="UP001497602">
    <property type="component" value="Unassembled WGS sequence"/>
</dbReference>
<proteinExistence type="predicted"/>
<accession>A0ABP1F9T6</accession>
<feature type="transmembrane region" description="Helical" evidence="1">
    <location>
        <begin position="12"/>
        <end position="34"/>
    </location>
</feature>
<gene>
    <name evidence="2" type="ORF">T190115A13A_140065</name>
</gene>
<evidence type="ECO:0000313" key="2">
    <source>
        <dbReference type="EMBL" id="CAL2105298.1"/>
    </source>
</evidence>
<name>A0ABP1F9T6_9FLAO</name>
<protein>
    <submittedName>
        <fullName evidence="2">Uncharacterized protein</fullName>
    </submittedName>
</protein>
<organism evidence="2 3">
    <name type="scientific">Tenacibaculum vairaonense</name>
    <dbReference type="NCBI Taxonomy" id="3137860"/>
    <lineage>
        <taxon>Bacteria</taxon>
        <taxon>Pseudomonadati</taxon>
        <taxon>Bacteroidota</taxon>
        <taxon>Flavobacteriia</taxon>
        <taxon>Flavobacteriales</taxon>
        <taxon>Flavobacteriaceae</taxon>
        <taxon>Tenacibaculum</taxon>
    </lineage>
</organism>